<dbReference type="Pfam" id="PF00757">
    <property type="entry name" value="Furin-like"/>
    <property type="match status" value="1"/>
</dbReference>
<dbReference type="EC" id="2.7.10.1" evidence="15"/>
<evidence type="ECO:0000256" key="14">
    <source>
        <dbReference type="ARBA" id="ARBA00051243"/>
    </source>
</evidence>
<dbReference type="SUPFAM" id="SSF57184">
    <property type="entry name" value="Growth factor receptor domain"/>
    <property type="match status" value="3"/>
</dbReference>
<dbReference type="PIRSF" id="PIRSF000619">
    <property type="entry name" value="TyrPK_EGF-R"/>
    <property type="match status" value="1"/>
</dbReference>
<evidence type="ECO:0000256" key="11">
    <source>
        <dbReference type="ARBA" id="ARBA00023137"/>
    </source>
</evidence>
<evidence type="ECO:0000256" key="9">
    <source>
        <dbReference type="ARBA" id="ARBA00022989"/>
    </source>
</evidence>
<evidence type="ECO:0000256" key="7">
    <source>
        <dbReference type="ARBA" id="ARBA00022777"/>
    </source>
</evidence>
<evidence type="ECO:0000256" key="8">
    <source>
        <dbReference type="ARBA" id="ARBA00022840"/>
    </source>
</evidence>
<dbReference type="InterPro" id="IPR009030">
    <property type="entry name" value="Growth_fac_rcpt_cys_sf"/>
</dbReference>
<dbReference type="Gene3D" id="3.30.200.20">
    <property type="entry name" value="Phosphorylase Kinase, domain 1"/>
    <property type="match status" value="1"/>
</dbReference>
<feature type="binding site" evidence="17 18">
    <location>
        <position position="865"/>
    </location>
    <ligand>
        <name>ATP</name>
        <dbReference type="ChEBI" id="CHEBI:30616"/>
    </ligand>
</feature>
<evidence type="ECO:0000256" key="4">
    <source>
        <dbReference type="ARBA" id="ARBA00022679"/>
    </source>
</evidence>
<dbReference type="FunFam" id="2.10.220.10:FF:000024">
    <property type="entry name" value="Receptor protein-tyrosine kinase"/>
    <property type="match status" value="1"/>
</dbReference>
<dbReference type="InterPro" id="IPR016245">
    <property type="entry name" value="Tyr_kinase_EGF/ERB/XmrK_rcpt"/>
</dbReference>
<dbReference type="InterPro" id="IPR032778">
    <property type="entry name" value="GF_recep_IV"/>
</dbReference>
<dbReference type="PROSITE" id="PS00107">
    <property type="entry name" value="PROTEIN_KINASE_ATP"/>
    <property type="match status" value="1"/>
</dbReference>
<dbReference type="FunFam" id="1.10.510.10:FF:000233">
    <property type="entry name" value="receptor tyrosine-protein kinase erbB-3"/>
    <property type="match status" value="1"/>
</dbReference>
<dbReference type="Gene3D" id="3.80.20.20">
    <property type="entry name" value="Receptor L-domain"/>
    <property type="match status" value="2"/>
</dbReference>
<keyword evidence="2" id="KW-0217">Developmental protein</keyword>
<evidence type="ECO:0000256" key="18">
    <source>
        <dbReference type="PROSITE-ProRule" id="PRU10141"/>
    </source>
</evidence>
<keyword evidence="3" id="KW-0597">Phosphoprotein</keyword>
<comment type="catalytic activity">
    <reaction evidence="14">
        <text>L-tyrosyl-[protein] + ATP = O-phospho-L-tyrosyl-[protein] + ADP + H(+)</text>
        <dbReference type="Rhea" id="RHEA:10596"/>
        <dbReference type="Rhea" id="RHEA-COMP:10136"/>
        <dbReference type="Rhea" id="RHEA-COMP:20101"/>
        <dbReference type="ChEBI" id="CHEBI:15378"/>
        <dbReference type="ChEBI" id="CHEBI:30616"/>
        <dbReference type="ChEBI" id="CHEBI:46858"/>
        <dbReference type="ChEBI" id="CHEBI:61978"/>
        <dbReference type="ChEBI" id="CHEBI:456216"/>
        <dbReference type="EC" id="2.7.10.1"/>
    </reaction>
</comment>
<keyword evidence="7 15" id="KW-0418">Kinase</keyword>
<organism evidence="22 23">
    <name type="scientific">Operophtera brumata</name>
    <name type="common">Winter moth</name>
    <name type="synonym">Phalaena brumata</name>
    <dbReference type="NCBI Taxonomy" id="104452"/>
    <lineage>
        <taxon>Eukaryota</taxon>
        <taxon>Metazoa</taxon>
        <taxon>Ecdysozoa</taxon>
        <taxon>Arthropoda</taxon>
        <taxon>Hexapoda</taxon>
        <taxon>Insecta</taxon>
        <taxon>Pterygota</taxon>
        <taxon>Neoptera</taxon>
        <taxon>Endopterygota</taxon>
        <taxon>Lepidoptera</taxon>
        <taxon>Glossata</taxon>
        <taxon>Ditrysia</taxon>
        <taxon>Geometroidea</taxon>
        <taxon>Geometridae</taxon>
        <taxon>Larentiinae</taxon>
        <taxon>Operophtera</taxon>
    </lineage>
</organism>
<evidence type="ECO:0000256" key="13">
    <source>
        <dbReference type="ARBA" id="ARBA00023180"/>
    </source>
</evidence>
<evidence type="ECO:0000259" key="21">
    <source>
        <dbReference type="PROSITE" id="PS50011"/>
    </source>
</evidence>
<accession>A0A0L7LEB5</accession>
<dbReference type="PROSITE" id="PS50011">
    <property type="entry name" value="PROTEIN_KINASE_DOM"/>
    <property type="match status" value="1"/>
</dbReference>
<dbReference type="InterPro" id="IPR008266">
    <property type="entry name" value="Tyr_kinase_AS"/>
</dbReference>
<reference evidence="22 23" key="1">
    <citation type="journal article" date="2015" name="Genome Biol. Evol.">
        <title>The genome of winter moth (Operophtera brumata) provides a genomic perspective on sexual dimorphism and phenology.</title>
        <authorList>
            <person name="Derks M.F."/>
            <person name="Smit S."/>
            <person name="Salis L."/>
            <person name="Schijlen E."/>
            <person name="Bossers A."/>
            <person name="Mateman C."/>
            <person name="Pijl A.S."/>
            <person name="de Ridder D."/>
            <person name="Groenen M.A."/>
            <person name="Visser M.E."/>
            <person name="Megens H.J."/>
        </authorList>
    </citation>
    <scope>NUCLEOTIDE SEQUENCE [LARGE SCALE GENOMIC DNA]</scope>
    <source>
        <strain evidence="22">WM2013NL</strain>
        <tissue evidence="22">Head and thorax</tissue>
    </source>
</reference>
<dbReference type="GO" id="GO:0022008">
    <property type="term" value="P:neurogenesis"/>
    <property type="evidence" value="ECO:0007669"/>
    <property type="project" value="TreeGrafter"/>
</dbReference>
<evidence type="ECO:0000256" key="17">
    <source>
        <dbReference type="PIRSR" id="PIRSR000619-2"/>
    </source>
</evidence>
<protein>
    <recommendedName>
        <fullName evidence="15">Receptor protein-tyrosine kinase</fullName>
        <ecNumber evidence="15">2.7.10.1</ecNumber>
    </recommendedName>
</protein>
<feature type="compositionally biased region" description="Polar residues" evidence="19">
    <location>
        <begin position="1165"/>
        <end position="1185"/>
    </location>
</feature>
<sequence length="1392" mass="154387">MSVPSNRDTHYRNLRDRFTNCTYVDGNLELTWLQNETLDLSFLKYIREVTGYVLISHVNVKQIVMPQLQIIRGRTLFKLNVRDEEFALVVTMSSAFTLELPALRDVLRGSVGIYNNYNLCHVKTINWDEIITGVNASYVYVYNFTAPERDCPRCHLKCEAGCWGEGEENCQKFSKTNCSPQCSQGRCYGPNPRDCCNTFCAGGCTGPLPSQCLACRNFYDEGTCSQECPPMQIYNPTTYSWEPNPNGKYAYGATCVRNCPEHLLKDNGACVRSCPPNKTAVNGECIPCNVTCPKTCHAEKPIHSGNIASFKGCTIIDGSIEILEMTFTGFQHVNADYSFGEHYAKMEPDALEVFSTVREVTGYLNVQAHHQNFTSLSYFRNLEVIGGRQMVENLFASLYIVKSSLQSLGLKSLKRVNSGAIAIMENKNLCYAEKIAWNKLVKSKEHKQVIQKNGDPTLCEKSNLLCVPQCSSDGCWGPGPDQCLSCQNYKFGETCIQNCSLHPGLYKSGPKACKQCHAECLDGCSGPSRANCTRCKHVRDGPYCVAKCPDSRYLSENGTCQPCHDNCQTGCTGPDNTVGEGGCNYCKKAILTEQSTIGNCLGDNETCPDGYYNEWVGNVKDLGDKVSMVCRKCHPRCIKCTGFGIDIQVCKVCKGFKRGDQCEDECPSDHYTDTVARTCTPCHYECRGCTGPSSTDCLKCQNLKIFIGSNSGDNTAFNCTNSCPDDIPHKIYFDEQLQNPIDEPYCSELASGLTTMATARTPAVLVIILVLACLLLVILGIIGYACRQKAKAKKEAVKMTLVLTGCEDNQPLRPTNVKPNLAKLRIVKEAELRRGGMLGFGAFGKVYKGVWVPEGENVKIPVAIKVLKEGTGANTSKEFLEEAYIMASVEHPNLLQLLAVCMTNQMMLITQLMPLGCLLDYVRTHKEKIGSKAFLNWCTQIARGMSYLEEKRLVHRDLAARNVLVQTPNCVKITDFGLAKLLDINEDEYKAAGGKMPIKWLALECIQHRIFTHKSDVWAFGVTIWEILSYGARPYENISARNVPELIENGLKLPQPSICTLDIYCIMVSCWMLDADSRPTFKHLADTFAEMARDPGRYLVIPGDKFMRLPSYSTQDEKEMIRNLSSAIEGPESLVEADEYLQPKFKTLPGTATTNSALSTGMETQTSSLKPCTSSSWANNGTNPDGVTPDGSKPEAWDHELLRYNTQATPDGAEHRHYYNNGVCASDTTSSRYCSDPMNSRPDEGNFDGMSKVKEAQVGNLKLNLPLDEDDYLMPSPQHTQSASAYMDLIGEGGEGQDVKDLRFSNFVGSKRCIDNPEYLMSEESVPTQTLGIPTSEAPAPESLCTSEGSEGAPAGKYLPQRSVEEESMSDHEYYNDLQRELQPLRRNETTV</sequence>
<dbReference type="SUPFAM" id="SSF52058">
    <property type="entry name" value="L domain-like"/>
    <property type="match status" value="2"/>
</dbReference>
<dbReference type="Gene3D" id="1.10.510.10">
    <property type="entry name" value="Transferase(Phosphotransferase) domain 1"/>
    <property type="match status" value="1"/>
</dbReference>
<keyword evidence="12 15" id="KW-0675">Receptor</keyword>
<proteinExistence type="inferred from homology"/>
<dbReference type="GO" id="GO:0005524">
    <property type="term" value="F:ATP binding"/>
    <property type="evidence" value="ECO:0007669"/>
    <property type="project" value="UniProtKB-UniRule"/>
</dbReference>
<comment type="subcellular location">
    <subcellularLocation>
        <location evidence="1">Membrane</location>
        <topology evidence="1">Single-pass type I membrane protein</topology>
    </subcellularLocation>
</comment>
<dbReference type="FunFam" id="2.10.220.10:FF:000001">
    <property type="entry name" value="Receptor protein-tyrosine kinase"/>
    <property type="match status" value="1"/>
</dbReference>
<dbReference type="InterPro" id="IPR036941">
    <property type="entry name" value="Rcpt_L-dom_sf"/>
</dbReference>
<feature type="compositionally biased region" description="Basic and acidic residues" evidence="19">
    <location>
        <begin position="1363"/>
        <end position="1392"/>
    </location>
</feature>
<feature type="active site" description="Proton acceptor" evidence="16">
    <location>
        <position position="957"/>
    </location>
</feature>
<keyword evidence="10 15" id="KW-0472">Membrane</keyword>
<dbReference type="InterPro" id="IPR006211">
    <property type="entry name" value="Furin-like_Cys-rich_dom"/>
</dbReference>
<feature type="region of interest" description="Disordered" evidence="19">
    <location>
        <begin position="1324"/>
        <end position="1392"/>
    </location>
</feature>
<keyword evidence="23" id="KW-1185">Reference proteome</keyword>
<dbReference type="InterPro" id="IPR000719">
    <property type="entry name" value="Prot_kinase_dom"/>
</dbReference>
<evidence type="ECO:0000256" key="1">
    <source>
        <dbReference type="ARBA" id="ARBA00004479"/>
    </source>
</evidence>
<dbReference type="Pfam" id="PF14843">
    <property type="entry name" value="GF_recep_IV"/>
    <property type="match status" value="1"/>
</dbReference>
<dbReference type="InterPro" id="IPR017441">
    <property type="entry name" value="Protein_kinase_ATP_BS"/>
</dbReference>
<dbReference type="Proteomes" id="UP000037510">
    <property type="component" value="Unassembled WGS sequence"/>
</dbReference>
<evidence type="ECO:0000256" key="5">
    <source>
        <dbReference type="ARBA" id="ARBA00022692"/>
    </source>
</evidence>
<evidence type="ECO:0000313" key="23">
    <source>
        <dbReference type="Proteomes" id="UP000037510"/>
    </source>
</evidence>
<dbReference type="CDD" id="cd00064">
    <property type="entry name" value="FU"/>
    <property type="match status" value="5"/>
</dbReference>
<dbReference type="GO" id="GO:0043066">
    <property type="term" value="P:negative regulation of apoptotic process"/>
    <property type="evidence" value="ECO:0007669"/>
    <property type="project" value="TreeGrafter"/>
</dbReference>
<evidence type="ECO:0000256" key="20">
    <source>
        <dbReference type="SAM" id="Phobius"/>
    </source>
</evidence>
<keyword evidence="9 20" id="KW-1133">Transmembrane helix</keyword>
<keyword evidence="8 15" id="KW-0067">ATP-binding</keyword>
<dbReference type="CDD" id="cd05057">
    <property type="entry name" value="PTKc_EGFR_like"/>
    <property type="match status" value="1"/>
</dbReference>
<dbReference type="STRING" id="104452.A0A0L7LEB5"/>
<dbReference type="PANTHER" id="PTHR24416">
    <property type="entry name" value="TYROSINE-PROTEIN KINASE RECEPTOR"/>
    <property type="match status" value="1"/>
</dbReference>
<comment type="caution">
    <text evidence="22">The sequence shown here is derived from an EMBL/GenBank/DDBJ whole genome shotgun (WGS) entry which is preliminary data.</text>
</comment>
<dbReference type="PRINTS" id="PR00109">
    <property type="entry name" value="TYRKINASE"/>
</dbReference>
<dbReference type="SMART" id="SM00219">
    <property type="entry name" value="TyrKc"/>
    <property type="match status" value="1"/>
</dbReference>
<dbReference type="InterPro" id="IPR011009">
    <property type="entry name" value="Kinase-like_dom_sf"/>
</dbReference>
<feature type="region of interest" description="Disordered" evidence="19">
    <location>
        <begin position="1165"/>
        <end position="1194"/>
    </location>
</feature>
<evidence type="ECO:0000256" key="16">
    <source>
        <dbReference type="PIRSR" id="PIRSR000619-1"/>
    </source>
</evidence>
<dbReference type="InterPro" id="IPR006212">
    <property type="entry name" value="Furin_repeat"/>
</dbReference>
<keyword evidence="4 15" id="KW-0808">Transferase</keyword>
<evidence type="ECO:0000256" key="3">
    <source>
        <dbReference type="ARBA" id="ARBA00022553"/>
    </source>
</evidence>
<evidence type="ECO:0000256" key="19">
    <source>
        <dbReference type="SAM" id="MobiDB-lite"/>
    </source>
</evidence>
<dbReference type="InterPro" id="IPR020635">
    <property type="entry name" value="Tyr_kinase_cat_dom"/>
</dbReference>
<gene>
    <name evidence="22" type="ORF">OBRU01_10115</name>
</gene>
<evidence type="ECO:0000256" key="10">
    <source>
        <dbReference type="ARBA" id="ARBA00023136"/>
    </source>
</evidence>
<dbReference type="SUPFAM" id="SSF56112">
    <property type="entry name" value="Protein kinase-like (PK-like)"/>
    <property type="match status" value="1"/>
</dbReference>
<evidence type="ECO:0000256" key="12">
    <source>
        <dbReference type="ARBA" id="ARBA00023170"/>
    </source>
</evidence>
<name>A0A0L7LEB5_OPEBR</name>
<feature type="transmembrane region" description="Helical" evidence="20">
    <location>
        <begin position="763"/>
        <end position="786"/>
    </location>
</feature>
<dbReference type="GO" id="GO:0043235">
    <property type="term" value="C:receptor complex"/>
    <property type="evidence" value="ECO:0007669"/>
    <property type="project" value="TreeGrafter"/>
</dbReference>
<evidence type="ECO:0000313" key="22">
    <source>
        <dbReference type="EMBL" id="KOB73812.1"/>
    </source>
</evidence>
<evidence type="ECO:0000256" key="15">
    <source>
        <dbReference type="PIRNR" id="PIRNR000619"/>
    </source>
</evidence>
<keyword evidence="5 20" id="KW-0812">Transmembrane</keyword>
<dbReference type="SMART" id="SM00261">
    <property type="entry name" value="FU"/>
    <property type="match status" value="7"/>
</dbReference>
<dbReference type="InterPro" id="IPR000494">
    <property type="entry name" value="Rcpt_L-dom"/>
</dbReference>
<feature type="domain" description="Protein kinase" evidence="21">
    <location>
        <begin position="832"/>
        <end position="1089"/>
    </location>
</feature>
<dbReference type="Pfam" id="PF01030">
    <property type="entry name" value="Recep_L_domain"/>
    <property type="match status" value="2"/>
</dbReference>
<dbReference type="GO" id="GO:0004714">
    <property type="term" value="F:transmembrane receptor protein tyrosine kinase activity"/>
    <property type="evidence" value="ECO:0007669"/>
    <property type="project" value="UniProtKB-EC"/>
</dbReference>
<dbReference type="Pfam" id="PF07714">
    <property type="entry name" value="PK_Tyr_Ser-Thr"/>
    <property type="match status" value="1"/>
</dbReference>
<keyword evidence="11 15" id="KW-0829">Tyrosine-protein kinase</keyword>
<keyword evidence="6 15" id="KW-0547">Nucleotide-binding</keyword>
<dbReference type="Gene3D" id="2.10.220.10">
    <property type="entry name" value="Hormone Receptor, Insulin-like Growth Factor Receptor 1, Chain A, domain 2"/>
    <property type="match status" value="3"/>
</dbReference>
<feature type="binding site" evidence="17">
    <location>
        <begin position="838"/>
        <end position="846"/>
    </location>
    <ligand>
        <name>ATP</name>
        <dbReference type="ChEBI" id="CHEBI:30616"/>
    </ligand>
</feature>
<keyword evidence="13" id="KW-0325">Glycoprotein</keyword>
<evidence type="ECO:0000256" key="2">
    <source>
        <dbReference type="ARBA" id="ARBA00022473"/>
    </source>
</evidence>
<dbReference type="PROSITE" id="PS00109">
    <property type="entry name" value="PROTEIN_KINASE_TYR"/>
    <property type="match status" value="1"/>
</dbReference>
<dbReference type="FunFam" id="3.80.20.20:FF:000009">
    <property type="entry name" value="Receptor protein-tyrosine kinase"/>
    <property type="match status" value="1"/>
</dbReference>
<dbReference type="GO" id="GO:0038127">
    <property type="term" value="P:ERBB signaling pathway"/>
    <property type="evidence" value="ECO:0007669"/>
    <property type="project" value="UniProtKB-ARBA"/>
</dbReference>
<comment type="similarity">
    <text evidence="15">Belongs to the protein kinase superfamily. Tyr protein kinase family. EGF receptor subfamily.</text>
</comment>
<evidence type="ECO:0000256" key="6">
    <source>
        <dbReference type="ARBA" id="ARBA00022741"/>
    </source>
</evidence>
<dbReference type="InterPro" id="IPR001245">
    <property type="entry name" value="Ser-Thr/Tyr_kinase_cat_dom"/>
</dbReference>
<dbReference type="FunFam" id="2.10.220.10:FF:000002">
    <property type="entry name" value="Receptor protein-tyrosine kinase"/>
    <property type="match status" value="1"/>
</dbReference>
<dbReference type="GO" id="GO:0009925">
    <property type="term" value="C:basal plasma membrane"/>
    <property type="evidence" value="ECO:0007669"/>
    <property type="project" value="TreeGrafter"/>
</dbReference>
<dbReference type="InterPro" id="IPR050122">
    <property type="entry name" value="RTK"/>
</dbReference>
<dbReference type="EMBL" id="JTDY01001461">
    <property type="protein sequence ID" value="KOB73812.1"/>
    <property type="molecule type" value="Genomic_DNA"/>
</dbReference>
<dbReference type="GO" id="GO:0009966">
    <property type="term" value="P:regulation of signal transduction"/>
    <property type="evidence" value="ECO:0007669"/>
    <property type="project" value="UniProtKB-ARBA"/>
</dbReference>
<dbReference type="PANTHER" id="PTHR24416:SF566">
    <property type="entry name" value="EPIDERMAL GROWTH FACTOR RECEPTOR"/>
    <property type="match status" value="1"/>
</dbReference>
<dbReference type="GO" id="GO:0008284">
    <property type="term" value="P:positive regulation of cell population proliferation"/>
    <property type="evidence" value="ECO:0007669"/>
    <property type="project" value="TreeGrafter"/>
</dbReference>
<dbReference type="FunFam" id="3.30.200.20:FF:000422">
    <property type="entry name" value="Receptor protein-tyrosine kinase"/>
    <property type="match status" value="1"/>
</dbReference>